<dbReference type="EMBL" id="JACIJS010000001">
    <property type="protein sequence ID" value="MBB5514195.1"/>
    <property type="molecule type" value="Genomic_DNA"/>
</dbReference>
<dbReference type="GO" id="GO:0030572">
    <property type="term" value="F:phosphatidyltransferase activity"/>
    <property type="evidence" value="ECO:0007669"/>
    <property type="project" value="UniProtKB-ARBA"/>
</dbReference>
<dbReference type="AlphaFoldDB" id="A0A840WWX1"/>
<dbReference type="GO" id="GO:0032049">
    <property type="term" value="P:cardiolipin biosynthetic process"/>
    <property type="evidence" value="ECO:0007669"/>
    <property type="project" value="UniProtKB-ARBA"/>
</dbReference>
<reference evidence="7 8" key="1">
    <citation type="submission" date="2020-08" db="EMBL/GenBank/DDBJ databases">
        <title>Genomic Encyclopedia of Type Strains, Phase IV (KMG-IV): sequencing the most valuable type-strain genomes for metagenomic binning, comparative biology and taxonomic classification.</title>
        <authorList>
            <person name="Goeker M."/>
        </authorList>
    </citation>
    <scope>NUCLEOTIDE SEQUENCE [LARGE SCALE GENOMIC DNA]</scope>
    <source>
        <strain evidence="7 8">DSM 103377</strain>
    </source>
</reference>
<dbReference type="InterPro" id="IPR001736">
    <property type="entry name" value="PLipase_D/transphosphatidylase"/>
</dbReference>
<comment type="caution">
    <text evidence="7">The sequence shown here is derived from an EMBL/GenBank/DDBJ whole genome shotgun (WGS) entry which is preliminary data.</text>
</comment>
<proteinExistence type="predicted"/>
<comment type="subcellular location">
    <subcellularLocation>
        <location evidence="2">Secreted</location>
    </subcellularLocation>
</comment>
<dbReference type="RefSeq" id="WP_184007550.1">
    <property type="nucleotide sequence ID" value="NZ_JACIJS010000001.1"/>
</dbReference>
<evidence type="ECO:0000256" key="5">
    <source>
        <dbReference type="ARBA" id="ARBA00029594"/>
    </source>
</evidence>
<dbReference type="PROSITE" id="PS50035">
    <property type="entry name" value="PLD"/>
    <property type="match status" value="2"/>
</dbReference>
<keyword evidence="8" id="KW-1185">Reference proteome</keyword>
<dbReference type="Pfam" id="PF13091">
    <property type="entry name" value="PLDc_2"/>
    <property type="match status" value="1"/>
</dbReference>
<feature type="domain" description="PLD phosphodiesterase" evidence="6">
    <location>
        <begin position="391"/>
        <end position="418"/>
    </location>
</feature>
<evidence type="ECO:0000259" key="6">
    <source>
        <dbReference type="PROSITE" id="PS50035"/>
    </source>
</evidence>
<dbReference type="GO" id="GO:0005576">
    <property type="term" value="C:extracellular region"/>
    <property type="evidence" value="ECO:0007669"/>
    <property type="project" value="UniProtKB-SubCell"/>
</dbReference>
<keyword evidence="7" id="KW-0378">Hydrolase</keyword>
<evidence type="ECO:0000313" key="8">
    <source>
        <dbReference type="Proteomes" id="UP000553766"/>
    </source>
</evidence>
<accession>A0A840WWX1</accession>
<dbReference type="Gene3D" id="3.30.870.10">
    <property type="entry name" value="Endonuclease Chain A"/>
    <property type="match status" value="2"/>
</dbReference>
<evidence type="ECO:0000256" key="2">
    <source>
        <dbReference type="ARBA" id="ARBA00004613"/>
    </source>
</evidence>
<dbReference type="Proteomes" id="UP000553766">
    <property type="component" value="Unassembled WGS sequence"/>
</dbReference>
<organism evidence="7 8">
    <name type="scientific">Rubricella aquisinus</name>
    <dbReference type="NCBI Taxonomy" id="2028108"/>
    <lineage>
        <taxon>Bacteria</taxon>
        <taxon>Pseudomonadati</taxon>
        <taxon>Pseudomonadota</taxon>
        <taxon>Alphaproteobacteria</taxon>
        <taxon>Rhodobacterales</taxon>
        <taxon>Paracoccaceae</taxon>
        <taxon>Rubricella</taxon>
    </lineage>
</organism>
<sequence>MTGISPDPEFLLTAEEAFPALERMFLDAQDEISGGFRIFDPDTKLRHASDVGETWFDLIAHTLARGVRIRMVLADFDPIAAPALHRMAWCAVRQWRAAAEASGQPDLLDIRAALHPARVGLGSRMLLLPVIQSYLRKERRRLAALPQKERDTAIRDMPGLRPWLESGVLSRPTILPPLHPATHHQKLAVMDRSRLFIGGIDVNNRRYDTLDHARAAKSTWHDVAVIVEGPVVAEACAHLDTFVAVSRGERPPPSHQHLLTTLSQAQPGSPRGLSPRPVVDTLYQATLAEIARADHLIYLETQFFRDQRLARALAEAARAKPDLSLVLILPAAPEDVAFHGSEGPDARYGEHLQAKAVEVVRRAFGPRALIGSPVQPRRKDSDARDTAEGAPLIYVHAKLSIFDNARAIVSSGNLNGRSMEWDTEAGVCLTRRDDVERLSARAYRHWFGQELTAAEMAPAAAARVMADAAVANAARPPEDRDGFIVPYDRRPARRFGWHLPFIPPQMV</sequence>
<dbReference type="SUPFAM" id="SSF56024">
    <property type="entry name" value="Phospholipase D/nuclease"/>
    <property type="match status" value="2"/>
</dbReference>
<dbReference type="PANTHER" id="PTHR21248:SF12">
    <property type="entry name" value="CARDIOLIPIN SYNTHASE C"/>
    <property type="match status" value="1"/>
</dbReference>
<gene>
    <name evidence="7" type="ORF">FHS89_000193</name>
</gene>
<evidence type="ECO:0000256" key="4">
    <source>
        <dbReference type="ARBA" id="ARBA00022525"/>
    </source>
</evidence>
<name>A0A840WWX1_9RHOB</name>
<evidence type="ECO:0000313" key="7">
    <source>
        <dbReference type="EMBL" id="MBB5514195.1"/>
    </source>
</evidence>
<protein>
    <recommendedName>
        <fullName evidence="3">Phospholipase D</fullName>
    </recommendedName>
    <alternativeName>
        <fullName evidence="5">Choline phosphatase</fullName>
    </alternativeName>
</protein>
<dbReference type="SMART" id="SM00155">
    <property type="entry name" value="PLDc"/>
    <property type="match status" value="2"/>
</dbReference>
<evidence type="ECO:0000256" key="1">
    <source>
        <dbReference type="ARBA" id="ARBA00003145"/>
    </source>
</evidence>
<evidence type="ECO:0000256" key="3">
    <source>
        <dbReference type="ARBA" id="ARBA00018392"/>
    </source>
</evidence>
<dbReference type="InterPro" id="IPR025202">
    <property type="entry name" value="PLD-like_dom"/>
</dbReference>
<comment type="function">
    <text evidence="1">Could be a virulence factor.</text>
</comment>
<dbReference type="GO" id="GO:0016787">
    <property type="term" value="F:hydrolase activity"/>
    <property type="evidence" value="ECO:0007669"/>
    <property type="project" value="UniProtKB-KW"/>
</dbReference>
<dbReference type="PANTHER" id="PTHR21248">
    <property type="entry name" value="CARDIOLIPIN SYNTHASE"/>
    <property type="match status" value="1"/>
</dbReference>
<keyword evidence="4" id="KW-0964">Secreted</keyword>
<feature type="domain" description="PLD phosphodiesterase" evidence="6">
    <location>
        <begin position="179"/>
        <end position="206"/>
    </location>
</feature>